<dbReference type="InterPro" id="IPR036338">
    <property type="entry name" value="Aha1"/>
</dbReference>
<evidence type="ECO:0000256" key="2">
    <source>
        <dbReference type="SAM" id="MobiDB-lite"/>
    </source>
</evidence>
<dbReference type="KEGG" id="mpp:MICPUCDRAFT_39933"/>
<gene>
    <name evidence="4" type="ORF">MICPUCDRAFT_39933</name>
</gene>
<dbReference type="GO" id="GO:0006457">
    <property type="term" value="P:protein folding"/>
    <property type="evidence" value="ECO:0007669"/>
    <property type="project" value="TreeGrafter"/>
</dbReference>
<dbReference type="GeneID" id="9684062"/>
<dbReference type="SUPFAM" id="SSF103111">
    <property type="entry name" value="Activator of Hsp90 ATPase, Aha1"/>
    <property type="match status" value="1"/>
</dbReference>
<evidence type="ECO:0000259" key="3">
    <source>
        <dbReference type="SMART" id="SM01000"/>
    </source>
</evidence>
<accession>C1MS46</accession>
<proteinExistence type="inferred from homology"/>
<feature type="compositionally biased region" description="Basic and acidic residues" evidence="2">
    <location>
        <begin position="1"/>
        <end position="10"/>
    </location>
</feature>
<feature type="compositionally biased region" description="Basic and acidic residues" evidence="2">
    <location>
        <begin position="243"/>
        <end position="253"/>
    </location>
</feature>
<dbReference type="OrthoDB" id="567237at2759"/>
<dbReference type="PANTHER" id="PTHR13009">
    <property type="entry name" value="HEAT SHOCK PROTEIN 90 HSP90 CO-CHAPERONE AHA-1"/>
    <property type="match status" value="1"/>
</dbReference>
<feature type="compositionally biased region" description="Acidic residues" evidence="2">
    <location>
        <begin position="11"/>
        <end position="21"/>
    </location>
</feature>
<dbReference type="EMBL" id="GG663739">
    <property type="protein sequence ID" value="EEH57438.1"/>
    <property type="molecule type" value="Genomic_DNA"/>
</dbReference>
<keyword evidence="5" id="KW-1185">Reference proteome</keyword>
<reference evidence="4 5" key="1">
    <citation type="journal article" date="2009" name="Science">
        <title>Green evolution and dynamic adaptations revealed by genomes of the marine picoeukaryotes Micromonas.</title>
        <authorList>
            <person name="Worden A.Z."/>
            <person name="Lee J.H."/>
            <person name="Mock T."/>
            <person name="Rouze P."/>
            <person name="Simmons M.P."/>
            <person name="Aerts A.L."/>
            <person name="Allen A.E."/>
            <person name="Cuvelier M.L."/>
            <person name="Derelle E."/>
            <person name="Everett M.V."/>
            <person name="Foulon E."/>
            <person name="Grimwood J."/>
            <person name="Gundlach H."/>
            <person name="Henrissat B."/>
            <person name="Napoli C."/>
            <person name="McDonald S.M."/>
            <person name="Parker M.S."/>
            <person name="Rombauts S."/>
            <person name="Salamov A."/>
            <person name="Von Dassow P."/>
            <person name="Badger J.H."/>
            <person name="Coutinho P.M."/>
            <person name="Demir E."/>
            <person name="Dubchak I."/>
            <person name="Gentemann C."/>
            <person name="Eikrem W."/>
            <person name="Gready J.E."/>
            <person name="John U."/>
            <person name="Lanier W."/>
            <person name="Lindquist E.A."/>
            <person name="Lucas S."/>
            <person name="Mayer K.F."/>
            <person name="Moreau H."/>
            <person name="Not F."/>
            <person name="Otillar R."/>
            <person name="Panaud O."/>
            <person name="Pangilinan J."/>
            <person name="Paulsen I."/>
            <person name="Piegu B."/>
            <person name="Poliakov A."/>
            <person name="Robbens S."/>
            <person name="Schmutz J."/>
            <person name="Toulza E."/>
            <person name="Wyss T."/>
            <person name="Zelensky A."/>
            <person name="Zhou K."/>
            <person name="Armbrust E.V."/>
            <person name="Bhattacharya D."/>
            <person name="Goodenough U.W."/>
            <person name="Van de Peer Y."/>
            <person name="Grigoriev I.V."/>
        </authorList>
    </citation>
    <scope>NUCLEOTIDE SEQUENCE [LARGE SCALE GENOMIC DNA]</scope>
    <source>
        <strain evidence="4 5">CCMP1545</strain>
    </source>
</reference>
<sequence>MPIDYSKFDNIDTDDDSDDDDARTKKKPQETPSSKPAASAAPSSAASDASAQQHKNFHFDETKLDDWGVKRMRELLHKAVVRDRIAHEDIELDLDVKLVERVITGECWVHVRKGKKVCGYDFDIKLDWAGKVGDGMPIHGFLETNFTVDDDDFDFVFGVKQEVPFKDAVFDALRAVFVRACDRFVKELSEKGPKMEARTGAGWTGEANVQVGQYTKYEEGPDGVKNLQERARAMTVGEGGEGADDHAAGEGNKHQRRLHTSAPTH</sequence>
<dbReference type="PANTHER" id="PTHR13009:SF22">
    <property type="entry name" value="LD43819P"/>
    <property type="match status" value="1"/>
</dbReference>
<feature type="region of interest" description="Disordered" evidence="2">
    <location>
        <begin position="237"/>
        <end position="265"/>
    </location>
</feature>
<evidence type="ECO:0000256" key="1">
    <source>
        <dbReference type="ARBA" id="ARBA00006817"/>
    </source>
</evidence>
<dbReference type="InterPro" id="IPR015310">
    <property type="entry name" value="AHSA1-like_N"/>
</dbReference>
<protein>
    <submittedName>
        <fullName evidence="4">Predicted protein</fullName>
    </submittedName>
</protein>
<organism evidence="5">
    <name type="scientific">Micromonas pusilla (strain CCMP1545)</name>
    <name type="common">Picoplanktonic green alga</name>
    <dbReference type="NCBI Taxonomy" id="564608"/>
    <lineage>
        <taxon>Eukaryota</taxon>
        <taxon>Viridiplantae</taxon>
        <taxon>Chlorophyta</taxon>
        <taxon>Mamiellophyceae</taxon>
        <taxon>Mamiellales</taxon>
        <taxon>Mamiellaceae</taxon>
        <taxon>Micromonas</taxon>
    </lineage>
</organism>
<name>C1MS46_MICPC</name>
<dbReference type="Proteomes" id="UP000001876">
    <property type="component" value="Unassembled WGS sequence"/>
</dbReference>
<evidence type="ECO:0000313" key="4">
    <source>
        <dbReference type="EMBL" id="EEH57438.1"/>
    </source>
</evidence>
<feature type="compositionally biased region" description="Low complexity" evidence="2">
    <location>
        <begin position="32"/>
        <end position="51"/>
    </location>
</feature>
<dbReference type="Gene3D" id="3.15.10.20">
    <property type="entry name" value="Activator of Hsp90 ATPase Aha1, N-terminal domain"/>
    <property type="match status" value="1"/>
</dbReference>
<dbReference type="STRING" id="564608.C1MS46"/>
<dbReference type="OMA" id="CWVHVRK"/>
<dbReference type="GO" id="GO:0051087">
    <property type="term" value="F:protein-folding chaperone binding"/>
    <property type="evidence" value="ECO:0007669"/>
    <property type="project" value="InterPro"/>
</dbReference>
<dbReference type="SMART" id="SM01000">
    <property type="entry name" value="Aha1_N"/>
    <property type="match status" value="1"/>
</dbReference>
<dbReference type="Pfam" id="PF09229">
    <property type="entry name" value="Aha1_N"/>
    <property type="match status" value="1"/>
</dbReference>
<feature type="region of interest" description="Disordered" evidence="2">
    <location>
        <begin position="1"/>
        <end position="52"/>
    </location>
</feature>
<feature type="domain" description="Activator of Hsp90 ATPase AHSA1-like N-terminal" evidence="3">
    <location>
        <begin position="61"/>
        <end position="191"/>
    </location>
</feature>
<evidence type="ECO:0000313" key="5">
    <source>
        <dbReference type="Proteomes" id="UP000001876"/>
    </source>
</evidence>
<dbReference type="GO" id="GO:0001671">
    <property type="term" value="F:ATPase activator activity"/>
    <property type="evidence" value="ECO:0007669"/>
    <property type="project" value="InterPro"/>
</dbReference>
<dbReference type="AlphaFoldDB" id="C1MS46"/>
<dbReference type="RefSeq" id="XP_003058983.1">
    <property type="nucleotide sequence ID" value="XM_003058937.1"/>
</dbReference>
<comment type="similarity">
    <text evidence="1">Belongs to the AHA1 family.</text>
</comment>
<dbReference type="GO" id="GO:0005829">
    <property type="term" value="C:cytosol"/>
    <property type="evidence" value="ECO:0007669"/>
    <property type="project" value="TreeGrafter"/>
</dbReference>